<organism evidence="5 6">
    <name type="scientific">Falsigemmobacter faecalis</name>
    <dbReference type="NCBI Taxonomy" id="2488730"/>
    <lineage>
        <taxon>Bacteria</taxon>
        <taxon>Pseudomonadati</taxon>
        <taxon>Pseudomonadota</taxon>
        <taxon>Alphaproteobacteria</taxon>
        <taxon>Rhodobacterales</taxon>
        <taxon>Paracoccaceae</taxon>
        <taxon>Falsigemmobacter</taxon>
    </lineage>
</organism>
<gene>
    <name evidence="5" type="ORF">EG244_03770</name>
</gene>
<name>A0A3P3DV42_9RHOB</name>
<keyword evidence="2 5" id="KW-0645">Protease</keyword>
<evidence type="ECO:0000259" key="4">
    <source>
        <dbReference type="Pfam" id="PF04586"/>
    </source>
</evidence>
<dbReference type="OrthoDB" id="9804926at2"/>
<dbReference type="InterPro" id="IPR006433">
    <property type="entry name" value="Prohead_protease"/>
</dbReference>
<keyword evidence="6" id="KW-1185">Reference proteome</keyword>
<dbReference type="SUPFAM" id="SSF50789">
    <property type="entry name" value="Herpes virus serine proteinase, assemblin"/>
    <property type="match status" value="1"/>
</dbReference>
<keyword evidence="1" id="KW-1188">Viral release from host cell</keyword>
<dbReference type="NCBIfam" id="TIGR01543">
    <property type="entry name" value="proheadase_HK97"/>
    <property type="match status" value="1"/>
</dbReference>
<evidence type="ECO:0000313" key="5">
    <source>
        <dbReference type="EMBL" id="RRH77322.1"/>
    </source>
</evidence>
<evidence type="ECO:0000256" key="1">
    <source>
        <dbReference type="ARBA" id="ARBA00022612"/>
    </source>
</evidence>
<dbReference type="GO" id="GO:0008233">
    <property type="term" value="F:peptidase activity"/>
    <property type="evidence" value="ECO:0007669"/>
    <property type="project" value="UniProtKB-KW"/>
</dbReference>
<sequence>MDGDDLRLERKFMTGGGGLAVSEEGRISGYASLFGRADQGGDIVLPGAYQASLAALDRAGTRVKMLWQHDPAQPVGIWEEIAEDARGLRVSGRLLPEVARAREAQVLIAAGALDGLSIGYRTVKASRDPQGRRLLAEVDLWEISLVTFPMQREARLEAKTGELIPYLARLTGLLAGARQQLGGQVTA</sequence>
<dbReference type="AlphaFoldDB" id="A0A3P3DV42"/>
<dbReference type="InterPro" id="IPR054613">
    <property type="entry name" value="Peptidase_S78_dom"/>
</dbReference>
<dbReference type="Proteomes" id="UP000282125">
    <property type="component" value="Unassembled WGS sequence"/>
</dbReference>
<proteinExistence type="predicted"/>
<evidence type="ECO:0000256" key="2">
    <source>
        <dbReference type="ARBA" id="ARBA00022670"/>
    </source>
</evidence>
<dbReference type="RefSeq" id="WP_124963676.1">
    <property type="nucleotide sequence ID" value="NZ_RRAZ01000004.1"/>
</dbReference>
<evidence type="ECO:0000256" key="3">
    <source>
        <dbReference type="ARBA" id="ARBA00022801"/>
    </source>
</evidence>
<feature type="domain" description="Prohead serine protease" evidence="4">
    <location>
        <begin position="24"/>
        <end position="160"/>
    </location>
</feature>
<dbReference type="GO" id="GO:0006508">
    <property type="term" value="P:proteolysis"/>
    <property type="evidence" value="ECO:0007669"/>
    <property type="project" value="UniProtKB-KW"/>
</dbReference>
<comment type="caution">
    <text evidence="5">The sequence shown here is derived from an EMBL/GenBank/DDBJ whole genome shotgun (WGS) entry which is preliminary data.</text>
</comment>
<keyword evidence="3" id="KW-0378">Hydrolase</keyword>
<evidence type="ECO:0000313" key="6">
    <source>
        <dbReference type="Proteomes" id="UP000282125"/>
    </source>
</evidence>
<dbReference type="EMBL" id="RRAZ01000004">
    <property type="protein sequence ID" value="RRH77322.1"/>
    <property type="molecule type" value="Genomic_DNA"/>
</dbReference>
<accession>A0A3P3DV42</accession>
<protein>
    <submittedName>
        <fullName evidence="5">HK97 family phage prohead protease</fullName>
    </submittedName>
</protein>
<dbReference type="Pfam" id="PF04586">
    <property type="entry name" value="Peptidase_S78"/>
    <property type="match status" value="1"/>
</dbReference>
<reference evidence="5 6" key="1">
    <citation type="submission" date="2018-11" db="EMBL/GenBank/DDBJ databases">
        <title>Gemmobacter sp. nov., YIM 102744-1 draft genome.</title>
        <authorList>
            <person name="Li G."/>
            <person name="Jiang Y."/>
        </authorList>
    </citation>
    <scope>NUCLEOTIDE SEQUENCE [LARGE SCALE GENOMIC DNA]</scope>
    <source>
        <strain evidence="5 6">YIM 102744-1</strain>
    </source>
</reference>